<dbReference type="PROSITE" id="PS00194">
    <property type="entry name" value="THIOREDOXIN_1"/>
    <property type="match status" value="1"/>
</dbReference>
<dbReference type="EMBL" id="RSCE01000003">
    <property type="protein sequence ID" value="RSH84488.1"/>
    <property type="molecule type" value="Genomic_DNA"/>
</dbReference>
<organism evidence="9 10">
    <name type="scientific">Apiotrichum porosum</name>
    <dbReference type="NCBI Taxonomy" id="105984"/>
    <lineage>
        <taxon>Eukaryota</taxon>
        <taxon>Fungi</taxon>
        <taxon>Dikarya</taxon>
        <taxon>Basidiomycota</taxon>
        <taxon>Agaricomycotina</taxon>
        <taxon>Tremellomycetes</taxon>
        <taxon>Trichosporonales</taxon>
        <taxon>Trichosporonaceae</taxon>
        <taxon>Apiotrichum</taxon>
    </lineage>
</organism>
<feature type="chain" id="PRO_5019525339" description="Thioredoxin domain-containing protein" evidence="7">
    <location>
        <begin position="18"/>
        <end position="554"/>
    </location>
</feature>
<comment type="caution">
    <text evidence="9">The sequence shown here is derived from an EMBL/GenBank/DDBJ whole genome shotgun (WGS) entry which is preliminary data.</text>
</comment>
<dbReference type="InterPro" id="IPR017937">
    <property type="entry name" value="Thioredoxin_CS"/>
</dbReference>
<dbReference type="InterPro" id="IPR052250">
    <property type="entry name" value="PDI_TMX3"/>
</dbReference>
<dbReference type="Proteomes" id="UP000279236">
    <property type="component" value="Unassembled WGS sequence"/>
</dbReference>
<dbReference type="GO" id="GO:0005789">
    <property type="term" value="C:endoplasmic reticulum membrane"/>
    <property type="evidence" value="ECO:0007669"/>
    <property type="project" value="UniProtKB-SubCell"/>
</dbReference>
<evidence type="ECO:0000256" key="2">
    <source>
        <dbReference type="ARBA" id="ARBA00022692"/>
    </source>
</evidence>
<dbReference type="OrthoDB" id="72053at2759"/>
<dbReference type="SUPFAM" id="SSF52833">
    <property type="entry name" value="Thioredoxin-like"/>
    <property type="match status" value="3"/>
</dbReference>
<evidence type="ECO:0000259" key="8">
    <source>
        <dbReference type="PROSITE" id="PS51352"/>
    </source>
</evidence>
<name>A0A427Y040_9TREE</name>
<evidence type="ECO:0000256" key="5">
    <source>
        <dbReference type="ARBA" id="ARBA00045246"/>
    </source>
</evidence>
<evidence type="ECO:0000256" key="6">
    <source>
        <dbReference type="SAM" id="Phobius"/>
    </source>
</evidence>
<reference evidence="9 10" key="1">
    <citation type="submission" date="2018-11" db="EMBL/GenBank/DDBJ databases">
        <title>Genome sequence of Apiotrichum porosum DSM 27194.</title>
        <authorList>
            <person name="Aliyu H."/>
            <person name="Gorte O."/>
            <person name="Ochsenreither K."/>
        </authorList>
    </citation>
    <scope>NUCLEOTIDE SEQUENCE [LARGE SCALE GENOMIC DNA]</scope>
    <source>
        <strain evidence="9 10">DSM 27194</strain>
    </source>
</reference>
<dbReference type="Pfam" id="PF00085">
    <property type="entry name" value="Thioredoxin"/>
    <property type="match status" value="2"/>
</dbReference>
<protein>
    <recommendedName>
        <fullName evidence="8">Thioredoxin domain-containing protein</fullName>
    </recommendedName>
</protein>
<proteinExistence type="predicted"/>
<dbReference type="RefSeq" id="XP_028477936.1">
    <property type="nucleotide sequence ID" value="XM_028621484.1"/>
</dbReference>
<dbReference type="AlphaFoldDB" id="A0A427Y040"/>
<gene>
    <name evidence="9" type="ORF">EHS24_006009</name>
</gene>
<dbReference type="Pfam" id="PF13848">
    <property type="entry name" value="Thioredoxin_6"/>
    <property type="match status" value="1"/>
</dbReference>
<keyword evidence="7" id="KW-0732">Signal</keyword>
<dbReference type="STRING" id="105984.A0A427Y040"/>
<dbReference type="GeneID" id="39590552"/>
<comment type="function">
    <text evidence="5">Probable disulfide isomerase, which participates in the folding of proteins containing disulfide bonds. May act as a dithiol oxidase. Acts as a regulator of endoplasmic reticulum-mitochondria contact sites via its ability to regulate redox signals.</text>
</comment>
<dbReference type="CDD" id="cd02961">
    <property type="entry name" value="PDI_a_family"/>
    <property type="match status" value="2"/>
</dbReference>
<dbReference type="InterPro" id="IPR013766">
    <property type="entry name" value="Thioredoxin_domain"/>
</dbReference>
<evidence type="ECO:0000313" key="10">
    <source>
        <dbReference type="Proteomes" id="UP000279236"/>
    </source>
</evidence>
<feature type="domain" description="Thioredoxin" evidence="8">
    <location>
        <begin position="132"/>
        <end position="247"/>
    </location>
</feature>
<dbReference type="PROSITE" id="PS51352">
    <property type="entry name" value="THIOREDOXIN_2"/>
    <property type="match status" value="1"/>
</dbReference>
<feature type="transmembrane region" description="Helical" evidence="6">
    <location>
        <begin position="506"/>
        <end position="524"/>
    </location>
</feature>
<feature type="signal peptide" evidence="7">
    <location>
        <begin position="1"/>
        <end position="17"/>
    </location>
</feature>
<dbReference type="Gene3D" id="3.40.30.10">
    <property type="entry name" value="Glutaredoxin"/>
    <property type="match status" value="3"/>
</dbReference>
<keyword evidence="3 6" id="KW-1133">Transmembrane helix</keyword>
<keyword evidence="4 6" id="KW-0472">Membrane</keyword>
<comment type="subcellular location">
    <subcellularLocation>
        <location evidence="1">Endoplasmic reticulum membrane</location>
        <topology evidence="1">Single-pass membrane protein</topology>
    </subcellularLocation>
</comment>
<keyword evidence="10" id="KW-1185">Reference proteome</keyword>
<keyword evidence="2 6" id="KW-0812">Transmembrane</keyword>
<evidence type="ECO:0000256" key="4">
    <source>
        <dbReference type="ARBA" id="ARBA00023136"/>
    </source>
</evidence>
<sequence>MFSRLAALIVYITAVAAAVPQAPELGVQLTSATFNKTVSHGAWLVEHFSPSCSHCRRFAGTWERLLKDKSHLERLSGFHMAQVNCIAQGDLCNDNKVTGSQPFVEEYRDDRNYDYLSKWIEDKALAYANSLTLGVDESEARSLKRPNPDGKVVEVDDKLFEEYKAMGPVFVDFFAPWCGHCKALRPIYDKLGEAMAGKVNIIAVNCDNNNALCRRNGVQAFHHDAKIEYKGGRTVEKMQAFIQKEVSDVKMRQINLKDFESIEEGVFGDTKSFFLYLQNFDTTYEELKQIEEAIQSLGTSMPVYTSNDPLLYKNLSIANPPPTSLLLSFSDSMKPTASIILPAADGAVRRFINTHRFPIVTHLSSDNYQDLMQGDQHALVVLAATHPDNAEENAEFVKIARAWKRGGRPFTQPVWFANMDGEKWQKWLYNSYGIKTEDLPAVVVVDTEMNEFYDTTIEGARAGYTGDDVFSVLEGVFQNYLTPKKAGTVGSMSRSAVVIFITNHPFMASVMIILAAAVGLFSLVRCMSRDLAGSRGGYMNEKGVFPKGEHSRLD</sequence>
<dbReference type="PANTHER" id="PTHR46426:SF1">
    <property type="entry name" value="PROTEIN DISULFIDE-ISOMERASE TMX3"/>
    <property type="match status" value="1"/>
</dbReference>
<evidence type="ECO:0000256" key="7">
    <source>
        <dbReference type="SAM" id="SignalP"/>
    </source>
</evidence>
<dbReference type="PANTHER" id="PTHR46426">
    <property type="entry name" value="PROTEIN DISULFIDE-ISOMERASE TMX3"/>
    <property type="match status" value="1"/>
</dbReference>
<evidence type="ECO:0000313" key="9">
    <source>
        <dbReference type="EMBL" id="RSH84488.1"/>
    </source>
</evidence>
<dbReference type="InterPro" id="IPR036249">
    <property type="entry name" value="Thioredoxin-like_sf"/>
</dbReference>
<accession>A0A427Y040</accession>
<evidence type="ECO:0000256" key="1">
    <source>
        <dbReference type="ARBA" id="ARBA00004389"/>
    </source>
</evidence>
<evidence type="ECO:0000256" key="3">
    <source>
        <dbReference type="ARBA" id="ARBA00022989"/>
    </source>
</evidence>